<feature type="region of interest" description="Disordered" evidence="1">
    <location>
        <begin position="429"/>
        <end position="457"/>
    </location>
</feature>
<feature type="compositionally biased region" description="Low complexity" evidence="1">
    <location>
        <begin position="161"/>
        <end position="170"/>
    </location>
</feature>
<organism evidence="2 3">
    <name type="scientific">Golovinomyces cichoracearum</name>
    <dbReference type="NCBI Taxonomy" id="62708"/>
    <lineage>
        <taxon>Eukaryota</taxon>
        <taxon>Fungi</taxon>
        <taxon>Dikarya</taxon>
        <taxon>Ascomycota</taxon>
        <taxon>Pezizomycotina</taxon>
        <taxon>Leotiomycetes</taxon>
        <taxon>Erysiphales</taxon>
        <taxon>Erysiphaceae</taxon>
        <taxon>Golovinomyces</taxon>
    </lineage>
</organism>
<protein>
    <submittedName>
        <fullName evidence="2">Uncharacterized protein</fullName>
    </submittedName>
</protein>
<keyword evidence="3" id="KW-1185">Reference proteome</keyword>
<feature type="region of interest" description="Disordered" evidence="1">
    <location>
        <begin position="72"/>
        <end position="113"/>
    </location>
</feature>
<feature type="compositionally biased region" description="Basic and acidic residues" evidence="1">
    <location>
        <begin position="316"/>
        <end position="329"/>
    </location>
</feature>
<comment type="caution">
    <text evidence="2">The sequence shown here is derived from an EMBL/GenBank/DDBJ whole genome shotgun (WGS) entry which is preliminary data.</text>
</comment>
<proteinExistence type="predicted"/>
<gene>
    <name evidence="2" type="ORF">GcM3_013001</name>
</gene>
<dbReference type="AlphaFoldDB" id="A0A420J9I4"/>
<feature type="compositionally biased region" description="Basic residues" evidence="1">
    <location>
        <begin position="180"/>
        <end position="192"/>
    </location>
</feature>
<dbReference type="InterPro" id="IPR045342">
    <property type="entry name" value="Etd1"/>
</dbReference>
<sequence>MKTIPSLIASSTVGIAATGLVLGKQQPSQVKKVRRTEDAFYSNYKSSSFLPRPETSSTNFDVVLDSIHPSVFSSEPKKKQSFKSHRRPPLTHINKSKFTHPPKPSSLKIKETASCYEYHPDEEDRRRESLSSRGSWIRRLSSRSKSHSQQVNSAPEVQNESSSQTCQSRPSSRHENGLVHQHRNRLVKRIPRGRAMSGSEAAVRSQQKANYIRRPATSQHLFYISSQQNEDAEFSDHLTKDLIIKNNRDPQSHQIWRLYFQPKSLARLKNLDSKKEVDKAKYEIPDGYHRVAIGEYTLPTLIKPEMIGRSRVSHLSHQDHSNHEMGHSSDEDDDDSKGNFFGLRPQSRDEITRRPRRSFSMQFVSPVAWLPRPGNIMGIRRNYRGKNPDHQTSLDSNVANVCSITSAHSTANTRFSVFEEFTYQSDIAVPRNSRPDSEQFTAGHNSKRRNSSSPLPSLSRFSTLSVDLDQVGLTSSSSSTIPTETINHVPNNCLSTYYDTSTAVQASFPSTGKGLSKNSRLSVNSNGKNLTLEIADRASTLVGSDYDVRGFTSWDEDDTDLQSETVYDSMRSGATGTTQSLKLPLEYIFDGTPPMVDYNVGLNISEKYETTEYDRFSTGRCQTMRDGNLISSSDKEQYLLKTQFSFPSALTKIANRSDRFSESISIACLKLNGCEFKYPEDNDWNWEEKQSEPHQNLNFSSKYCRPKKSYERLRNLPLDENHDELEEPNDNERVKTNVFDWSEPSPLEKNDDNGNFPRPRTAHVKQLMDGRNGRALGRREPSAVHVRSQSVPVVPDADLTKVTSKFGTWGLSSKIITEDWDGDFEFENVDSDVRPDGDTLKESNGVFVPEAIKASQENIVGHVGQIREVCLLVEDLKRLRVQGKSRDLLDGEFQPLWLQADGIIALAAPVEEEEKTEQIETSIAKLNQRPPLSTQKYINSYTKVKLRSNNISSRSSRSGYNETKVEDIDSVCLKESSRRSSHSLRHKHAKSSTEVARKVMESIHQQRSNSDPLLQNFTEDTNSKMPFDTTSLKDLVNRAAALSRALNQVIRVADGLATNIETHTHDSSPAFVRVFTDPMVSSQKISCQKNSNSSNKVEFSSLSGPSQVRHMMAVG</sequence>
<dbReference type="Proteomes" id="UP000283383">
    <property type="component" value="Unassembled WGS sequence"/>
</dbReference>
<evidence type="ECO:0000256" key="1">
    <source>
        <dbReference type="SAM" id="MobiDB-lite"/>
    </source>
</evidence>
<name>A0A420J9I4_9PEZI</name>
<dbReference type="GO" id="GO:0005096">
    <property type="term" value="F:GTPase activator activity"/>
    <property type="evidence" value="ECO:0007669"/>
    <property type="project" value="InterPro"/>
</dbReference>
<feature type="region of interest" description="Disordered" evidence="1">
    <location>
        <begin position="140"/>
        <end position="206"/>
    </location>
</feature>
<reference evidence="2 3" key="1">
    <citation type="journal article" date="2018" name="BMC Genomics">
        <title>Comparative genome analyses reveal sequence features reflecting distinct modes of host-adaptation between dicot and monocot powdery mildew.</title>
        <authorList>
            <person name="Wu Y."/>
            <person name="Ma X."/>
            <person name="Pan Z."/>
            <person name="Kale S.D."/>
            <person name="Song Y."/>
            <person name="King H."/>
            <person name="Zhang Q."/>
            <person name="Presley C."/>
            <person name="Deng X."/>
            <person name="Wei C.I."/>
            <person name="Xiao S."/>
        </authorList>
    </citation>
    <scope>NUCLEOTIDE SEQUENCE [LARGE SCALE GENOMIC DNA]</scope>
    <source>
        <strain evidence="2">UMSG3</strain>
    </source>
</reference>
<feature type="compositionally biased region" description="Polar residues" evidence="1">
    <location>
        <begin position="147"/>
        <end position="160"/>
    </location>
</feature>
<dbReference type="EMBL" id="MCBQ01001331">
    <property type="protein sequence ID" value="RKF83449.1"/>
    <property type="molecule type" value="Genomic_DNA"/>
</dbReference>
<evidence type="ECO:0000313" key="2">
    <source>
        <dbReference type="EMBL" id="RKF83449.1"/>
    </source>
</evidence>
<dbReference type="GO" id="GO:1902412">
    <property type="term" value="P:regulation of mitotic cytokinesis"/>
    <property type="evidence" value="ECO:0007669"/>
    <property type="project" value="InterPro"/>
</dbReference>
<evidence type="ECO:0000313" key="3">
    <source>
        <dbReference type="Proteomes" id="UP000283383"/>
    </source>
</evidence>
<feature type="region of interest" description="Disordered" evidence="1">
    <location>
        <begin position="311"/>
        <end position="355"/>
    </location>
</feature>
<accession>A0A420J9I4</accession>
<dbReference type="Pfam" id="PF20162">
    <property type="entry name" value="Etd1"/>
    <property type="match status" value="1"/>
</dbReference>
<feature type="compositionally biased region" description="Basic residues" evidence="1">
    <location>
        <begin position="79"/>
        <end position="100"/>
    </location>
</feature>